<keyword evidence="2" id="KW-0805">Transcription regulation</keyword>
<comment type="caution">
    <text evidence="6">The sequence shown here is derived from an EMBL/GenBank/DDBJ whole genome shotgun (WGS) entry which is preliminary data.</text>
</comment>
<comment type="similarity">
    <text evidence="1">Belongs to the LysR transcriptional regulatory family.</text>
</comment>
<dbReference type="InterPro" id="IPR005119">
    <property type="entry name" value="LysR_subst-bd"/>
</dbReference>
<evidence type="ECO:0000256" key="3">
    <source>
        <dbReference type="ARBA" id="ARBA00023125"/>
    </source>
</evidence>
<evidence type="ECO:0000256" key="1">
    <source>
        <dbReference type="ARBA" id="ARBA00009437"/>
    </source>
</evidence>
<dbReference type="Gene3D" id="3.40.190.10">
    <property type="entry name" value="Periplasmic binding protein-like II"/>
    <property type="match status" value="2"/>
</dbReference>
<evidence type="ECO:0000256" key="4">
    <source>
        <dbReference type="ARBA" id="ARBA00023163"/>
    </source>
</evidence>
<evidence type="ECO:0000313" key="6">
    <source>
        <dbReference type="EMBL" id="EYD77483.1"/>
    </source>
</evidence>
<dbReference type="InterPro" id="IPR000847">
    <property type="entry name" value="LysR_HTH_N"/>
</dbReference>
<dbReference type="OrthoDB" id="528082at2"/>
<keyword evidence="3" id="KW-0238">DNA-binding</keyword>
<dbReference type="RefSeq" id="WP_037278141.1">
    <property type="nucleotide sequence ID" value="NZ_KK088554.1"/>
</dbReference>
<evidence type="ECO:0000313" key="7">
    <source>
        <dbReference type="Proteomes" id="UP000019666"/>
    </source>
</evidence>
<dbReference type="Gene3D" id="1.10.10.10">
    <property type="entry name" value="Winged helix-like DNA-binding domain superfamily/Winged helix DNA-binding domain"/>
    <property type="match status" value="1"/>
</dbReference>
<dbReference type="SUPFAM" id="SSF46785">
    <property type="entry name" value="Winged helix' DNA-binding domain"/>
    <property type="match status" value="1"/>
</dbReference>
<proteinExistence type="inferred from homology"/>
<dbReference type="HOGENOM" id="CLU_039613_4_1_5"/>
<gene>
    <name evidence="6" type="ORF">Rumeso_00908</name>
</gene>
<evidence type="ECO:0000256" key="2">
    <source>
        <dbReference type="ARBA" id="ARBA00023015"/>
    </source>
</evidence>
<sequence>MRLEWLEDILAVAETGSLAEAAERRHLSPSAFSRRIQLIENYVGVELFDRSRKPVQLHPVAADYRDRMVELAGALRHLRDDLQRGARLSSNRLVLASQHALTAALTPSLIQSIQQRHPQAYVRLRSANLDECFGLLLSGQADIALAYRVPGEEHPIQADFIEAVEIGRDRLIPVLGMNTPAAASDEVGVVAYPADVFFGQVMQRHVLPRLEEGPRYVPRVETALTLAALELAIEGIGIAWVPASLARAAVAEGRVADLSDQLPGCELSVTAVRLAGQGGEICTSIWSHFMGLVAT</sequence>
<dbReference type="PATRIC" id="fig|442562.3.peg.899"/>
<evidence type="ECO:0000259" key="5">
    <source>
        <dbReference type="PROSITE" id="PS50931"/>
    </source>
</evidence>
<keyword evidence="7" id="KW-1185">Reference proteome</keyword>
<name>A0A017HTK7_9RHOB</name>
<dbReference type="PANTHER" id="PTHR30126:SF2">
    <property type="entry name" value="HTH-TYPE TRANSCRIPTIONAL REGULATOR YJIE"/>
    <property type="match status" value="1"/>
</dbReference>
<dbReference type="Pfam" id="PF03466">
    <property type="entry name" value="LysR_substrate"/>
    <property type="match status" value="1"/>
</dbReference>
<dbReference type="Pfam" id="PF00126">
    <property type="entry name" value="HTH_1"/>
    <property type="match status" value="1"/>
</dbReference>
<dbReference type="InterPro" id="IPR036388">
    <property type="entry name" value="WH-like_DNA-bd_sf"/>
</dbReference>
<dbReference type="GO" id="GO:0000976">
    <property type="term" value="F:transcription cis-regulatory region binding"/>
    <property type="evidence" value="ECO:0007669"/>
    <property type="project" value="TreeGrafter"/>
</dbReference>
<accession>A0A017HTK7</accession>
<dbReference type="EMBL" id="AOSK01000028">
    <property type="protein sequence ID" value="EYD77483.1"/>
    <property type="molecule type" value="Genomic_DNA"/>
</dbReference>
<dbReference type="InterPro" id="IPR036390">
    <property type="entry name" value="WH_DNA-bd_sf"/>
</dbReference>
<dbReference type="PROSITE" id="PS50931">
    <property type="entry name" value="HTH_LYSR"/>
    <property type="match status" value="1"/>
</dbReference>
<reference evidence="6 7" key="1">
    <citation type="submission" date="2013-02" db="EMBL/GenBank/DDBJ databases">
        <authorList>
            <person name="Fiebig A."/>
            <person name="Goeker M."/>
            <person name="Klenk H.-P.P."/>
        </authorList>
    </citation>
    <scope>NUCLEOTIDE SEQUENCE [LARGE SCALE GENOMIC DNA]</scope>
    <source>
        <strain evidence="6 7">DSM 19309</strain>
    </source>
</reference>
<dbReference type="Proteomes" id="UP000019666">
    <property type="component" value="Unassembled WGS sequence"/>
</dbReference>
<dbReference type="AlphaFoldDB" id="A0A017HTK7"/>
<feature type="domain" description="HTH lysR-type" evidence="5">
    <location>
        <begin position="1"/>
        <end position="58"/>
    </location>
</feature>
<dbReference type="SUPFAM" id="SSF53850">
    <property type="entry name" value="Periplasmic binding protein-like II"/>
    <property type="match status" value="1"/>
</dbReference>
<keyword evidence="4" id="KW-0804">Transcription</keyword>
<dbReference type="GO" id="GO:0003700">
    <property type="term" value="F:DNA-binding transcription factor activity"/>
    <property type="evidence" value="ECO:0007669"/>
    <property type="project" value="InterPro"/>
</dbReference>
<protein>
    <submittedName>
        <fullName evidence="6">Transcriptional regulator, LysR family</fullName>
    </submittedName>
</protein>
<dbReference type="STRING" id="442562.Rumeso_00908"/>
<organism evidence="6 7">
    <name type="scientific">Rubellimicrobium mesophilum DSM 19309</name>
    <dbReference type="NCBI Taxonomy" id="442562"/>
    <lineage>
        <taxon>Bacteria</taxon>
        <taxon>Pseudomonadati</taxon>
        <taxon>Pseudomonadota</taxon>
        <taxon>Alphaproteobacteria</taxon>
        <taxon>Rhodobacterales</taxon>
        <taxon>Roseobacteraceae</taxon>
        <taxon>Rubellimicrobium</taxon>
    </lineage>
</organism>
<dbReference type="PANTHER" id="PTHR30126">
    <property type="entry name" value="HTH-TYPE TRANSCRIPTIONAL REGULATOR"/>
    <property type="match status" value="1"/>
</dbReference>